<name>A0A6A8SIH3_9FIRM</name>
<evidence type="ECO:0000313" key="4">
    <source>
        <dbReference type="EMBL" id="MTK21153.1"/>
    </source>
</evidence>
<dbReference type="Gene3D" id="1.10.10.10">
    <property type="entry name" value="Winged helix-like DNA-binding domain superfamily/Winged helix DNA-binding domain"/>
    <property type="match status" value="1"/>
</dbReference>
<evidence type="ECO:0000256" key="2">
    <source>
        <dbReference type="ARBA" id="ARBA00023125"/>
    </source>
</evidence>
<sequence length="69" mass="8161">MNLKPNITHSYLSSQLKELEADLIIKRTVYNETPLRVEYSLTDIGRQFLDVMENLCDWGFDYINYTTNL</sequence>
<dbReference type="PANTHER" id="PTHR33204:SF29">
    <property type="entry name" value="TRANSCRIPTIONAL REGULATOR"/>
    <property type="match status" value="1"/>
</dbReference>
<dbReference type="OrthoDB" id="9791143at2"/>
<evidence type="ECO:0000256" key="1">
    <source>
        <dbReference type="ARBA" id="ARBA00023015"/>
    </source>
</evidence>
<dbReference type="EMBL" id="WMQE01000012">
    <property type="protein sequence ID" value="MTK21153.1"/>
    <property type="molecule type" value="Genomic_DNA"/>
</dbReference>
<dbReference type="AlphaFoldDB" id="A0A6A8SIH3"/>
<dbReference type="Proteomes" id="UP000487649">
    <property type="component" value="Unassembled WGS sequence"/>
</dbReference>
<dbReference type="InterPro" id="IPR036390">
    <property type="entry name" value="WH_DNA-bd_sf"/>
</dbReference>
<dbReference type="GO" id="GO:0003677">
    <property type="term" value="F:DNA binding"/>
    <property type="evidence" value="ECO:0007669"/>
    <property type="project" value="UniProtKB-KW"/>
</dbReference>
<gene>
    <name evidence="4" type="ORF">GMA92_06935</name>
</gene>
<keyword evidence="1" id="KW-0805">Transcription regulation</keyword>
<protein>
    <submittedName>
        <fullName evidence="4">Uncharacterized protein</fullName>
    </submittedName>
</protein>
<dbReference type="InterPro" id="IPR002577">
    <property type="entry name" value="HTH_HxlR"/>
</dbReference>
<dbReference type="Pfam" id="PF01638">
    <property type="entry name" value="HxlR"/>
    <property type="match status" value="1"/>
</dbReference>
<keyword evidence="2" id="KW-0238">DNA-binding</keyword>
<proteinExistence type="predicted"/>
<reference evidence="4 5" key="1">
    <citation type="journal article" date="2019" name="Nat. Med.">
        <title>A library of human gut bacterial isolates paired with longitudinal multiomics data enables mechanistic microbiome research.</title>
        <authorList>
            <person name="Poyet M."/>
            <person name="Groussin M."/>
            <person name="Gibbons S.M."/>
            <person name="Avila-Pacheco J."/>
            <person name="Jiang X."/>
            <person name="Kearney S.M."/>
            <person name="Perrotta A.R."/>
            <person name="Berdy B."/>
            <person name="Zhao S."/>
            <person name="Lieberman T.D."/>
            <person name="Swanson P.K."/>
            <person name="Smith M."/>
            <person name="Roesemann S."/>
            <person name="Alexander J.E."/>
            <person name="Rich S.A."/>
            <person name="Livny J."/>
            <person name="Vlamakis H."/>
            <person name="Clish C."/>
            <person name="Bullock K."/>
            <person name="Deik A."/>
            <person name="Scott J."/>
            <person name="Pierce K.A."/>
            <person name="Xavier R.J."/>
            <person name="Alm E.J."/>
        </authorList>
    </citation>
    <scope>NUCLEOTIDE SEQUENCE [LARGE SCALE GENOMIC DNA]</scope>
    <source>
        <strain evidence="4 5">BIOML-A198</strain>
    </source>
</reference>
<dbReference type="RefSeq" id="WP_081448232.1">
    <property type="nucleotide sequence ID" value="NZ_CAJJOK010000014.1"/>
</dbReference>
<comment type="caution">
    <text evidence="4">The sequence shown here is derived from an EMBL/GenBank/DDBJ whole genome shotgun (WGS) entry which is preliminary data.</text>
</comment>
<organism evidence="4 5">
    <name type="scientific">Turicibacter sanguinis</name>
    <dbReference type="NCBI Taxonomy" id="154288"/>
    <lineage>
        <taxon>Bacteria</taxon>
        <taxon>Bacillati</taxon>
        <taxon>Bacillota</taxon>
        <taxon>Erysipelotrichia</taxon>
        <taxon>Erysipelotrichales</taxon>
        <taxon>Turicibacteraceae</taxon>
        <taxon>Turicibacter</taxon>
    </lineage>
</organism>
<accession>A0A6A8SIH3</accession>
<dbReference type="InterPro" id="IPR036388">
    <property type="entry name" value="WH-like_DNA-bd_sf"/>
</dbReference>
<dbReference type="SUPFAM" id="SSF46785">
    <property type="entry name" value="Winged helix' DNA-binding domain"/>
    <property type="match status" value="1"/>
</dbReference>
<keyword evidence="3" id="KW-0804">Transcription</keyword>
<dbReference type="PROSITE" id="PS51118">
    <property type="entry name" value="HTH_HXLR"/>
    <property type="match status" value="1"/>
</dbReference>
<evidence type="ECO:0000313" key="5">
    <source>
        <dbReference type="Proteomes" id="UP000487649"/>
    </source>
</evidence>
<evidence type="ECO:0000256" key="3">
    <source>
        <dbReference type="ARBA" id="ARBA00023163"/>
    </source>
</evidence>
<dbReference type="PANTHER" id="PTHR33204">
    <property type="entry name" value="TRANSCRIPTIONAL REGULATOR, MARR FAMILY"/>
    <property type="match status" value="1"/>
</dbReference>